<dbReference type="NCBIfam" id="NF033551">
    <property type="entry name" value="transpos_IS1182"/>
    <property type="match status" value="1"/>
</dbReference>
<name>W9V4K2_9GAMM</name>
<dbReference type="AlphaFoldDB" id="W9V4K2"/>
<dbReference type="InterPro" id="IPR047629">
    <property type="entry name" value="IS1182_transpos"/>
</dbReference>
<sequence length="421" mass="46041">MVEIVDQLDLSQVVNAYAGTGSRPYHPAMLVALLFYGYATGVFSSRKLAQASHDAIAFRYICANTHPDHRTIADFRKRFLNELAGLFTQVLLIAQAMGLVKLGTVSLDGTKVKANASKRKALSWEHANRLEEQLKGEVEELMRLAEQADNAARPEALDIPQELKRRGQRLEVIAAAKAEIAARAQARFEAEQAEYERKVAAREARAERTGRKPGGKPPKAPTPGPGAKDQVSLTDAESRIMPTAGGGFEQAYNAQAGVDTETHLIVEQHVTDHTNDKQEVVTALARLEALPEVLGEVEALLADTGYHSAANLDHCEAAGVEPYIPEARQCHNPPLAERLADDPPAPEGQPTPAEANAHRLRTRAGKARYAKRKATVETVFGIIKHVLGFRQFLLRGLKAVQGEWALVCLGWNLKRLFALRG</sequence>
<dbReference type="InterPro" id="IPR002559">
    <property type="entry name" value="Transposase_11"/>
</dbReference>
<feature type="compositionally biased region" description="Pro residues" evidence="1">
    <location>
        <begin position="215"/>
        <end position="224"/>
    </location>
</feature>
<proteinExistence type="predicted"/>
<dbReference type="GO" id="GO:0004803">
    <property type="term" value="F:transposase activity"/>
    <property type="evidence" value="ECO:0007669"/>
    <property type="project" value="InterPro"/>
</dbReference>
<accession>W9V4K2</accession>
<gene>
    <name evidence="4" type="ORF">D779_0244</name>
</gene>
<evidence type="ECO:0000313" key="5">
    <source>
        <dbReference type="Proteomes" id="UP000019460"/>
    </source>
</evidence>
<organism evidence="4 5">
    <name type="scientific">Imhoffiella purpurea</name>
    <dbReference type="NCBI Taxonomy" id="1249627"/>
    <lineage>
        <taxon>Bacteria</taxon>
        <taxon>Pseudomonadati</taxon>
        <taxon>Pseudomonadota</taxon>
        <taxon>Gammaproteobacteria</taxon>
        <taxon>Chromatiales</taxon>
        <taxon>Chromatiaceae</taxon>
        <taxon>Imhoffiella</taxon>
    </lineage>
</organism>
<protein>
    <submittedName>
        <fullName evidence="4">Transposase</fullName>
    </submittedName>
</protein>
<comment type="caution">
    <text evidence="4">The sequence shown here is derived from an EMBL/GenBank/DDBJ whole genome shotgun (WGS) entry which is preliminary data.</text>
</comment>
<dbReference type="Pfam" id="PF05598">
    <property type="entry name" value="DUF772"/>
    <property type="match status" value="1"/>
</dbReference>
<evidence type="ECO:0000259" key="3">
    <source>
        <dbReference type="Pfam" id="PF05598"/>
    </source>
</evidence>
<feature type="region of interest" description="Disordered" evidence="1">
    <location>
        <begin position="334"/>
        <end position="358"/>
    </location>
</feature>
<dbReference type="eggNOG" id="COG3666">
    <property type="taxonomic scope" value="Bacteria"/>
</dbReference>
<reference evidence="4 5" key="1">
    <citation type="submission" date="2012-11" db="EMBL/GenBank/DDBJ databases">
        <title>Genome assembly of Thiorhodococcus sp. AK35.</title>
        <authorList>
            <person name="Nupur N."/>
            <person name="Khatri I."/>
            <person name="Subramanian S."/>
            <person name="Pinnaka A."/>
        </authorList>
    </citation>
    <scope>NUCLEOTIDE SEQUENCE [LARGE SCALE GENOMIC DNA]</scope>
    <source>
        <strain evidence="4 5">AK35</strain>
    </source>
</reference>
<dbReference type="Pfam" id="PF01609">
    <property type="entry name" value="DDE_Tnp_1"/>
    <property type="match status" value="1"/>
</dbReference>
<keyword evidence="5" id="KW-1185">Reference proteome</keyword>
<dbReference type="GO" id="GO:0003677">
    <property type="term" value="F:DNA binding"/>
    <property type="evidence" value="ECO:0007669"/>
    <property type="project" value="InterPro"/>
</dbReference>
<dbReference type="STRING" id="1249627.D779_0244"/>
<feature type="domain" description="Transposase IS4-like" evidence="2">
    <location>
        <begin position="243"/>
        <end position="413"/>
    </location>
</feature>
<dbReference type="EMBL" id="AONC01000112">
    <property type="protein sequence ID" value="EXJ11057.1"/>
    <property type="molecule type" value="Genomic_DNA"/>
</dbReference>
<feature type="compositionally biased region" description="Basic and acidic residues" evidence="1">
    <location>
        <begin position="199"/>
        <end position="210"/>
    </location>
</feature>
<dbReference type="Proteomes" id="UP000019460">
    <property type="component" value="Unassembled WGS sequence"/>
</dbReference>
<evidence type="ECO:0000313" key="4">
    <source>
        <dbReference type="EMBL" id="EXJ11057.1"/>
    </source>
</evidence>
<evidence type="ECO:0000256" key="1">
    <source>
        <dbReference type="SAM" id="MobiDB-lite"/>
    </source>
</evidence>
<dbReference type="GO" id="GO:0006313">
    <property type="term" value="P:DNA transposition"/>
    <property type="evidence" value="ECO:0007669"/>
    <property type="project" value="InterPro"/>
</dbReference>
<feature type="domain" description="Transposase InsH N-terminal" evidence="3">
    <location>
        <begin position="4"/>
        <end position="78"/>
    </location>
</feature>
<feature type="region of interest" description="Disordered" evidence="1">
    <location>
        <begin position="199"/>
        <end position="232"/>
    </location>
</feature>
<dbReference type="PANTHER" id="PTHR33408">
    <property type="entry name" value="TRANSPOSASE"/>
    <property type="match status" value="1"/>
</dbReference>
<dbReference type="InterPro" id="IPR008490">
    <property type="entry name" value="Transposase_InsH_N"/>
</dbReference>
<dbReference type="PATRIC" id="fig|1249627.3.peg.4209"/>
<evidence type="ECO:0000259" key="2">
    <source>
        <dbReference type="Pfam" id="PF01609"/>
    </source>
</evidence>